<dbReference type="GO" id="GO:0005524">
    <property type="term" value="F:ATP binding"/>
    <property type="evidence" value="ECO:0007669"/>
    <property type="project" value="InterPro"/>
</dbReference>
<dbReference type="PANTHER" id="PTHR37171">
    <property type="entry name" value="SERINE/THREONINE-PROTEIN KINASE YRZF-RELATED"/>
    <property type="match status" value="1"/>
</dbReference>
<evidence type="ECO:0000313" key="3">
    <source>
        <dbReference type="EMBL" id="KAF2461757.1"/>
    </source>
</evidence>
<dbReference type="SUPFAM" id="SSF56112">
    <property type="entry name" value="Protein kinase-like (PK-like)"/>
    <property type="match status" value="1"/>
</dbReference>
<gene>
    <name evidence="3" type="ORF">BDY21DRAFT_329543</name>
</gene>
<dbReference type="Gene3D" id="1.10.510.10">
    <property type="entry name" value="Transferase(Phosphotransferase) domain 1"/>
    <property type="match status" value="1"/>
</dbReference>
<protein>
    <recommendedName>
        <fullName evidence="2">Protein kinase domain-containing protein</fullName>
    </recommendedName>
</protein>
<feature type="compositionally biased region" description="Low complexity" evidence="1">
    <location>
        <begin position="98"/>
        <end position="109"/>
    </location>
</feature>
<feature type="compositionally biased region" description="Polar residues" evidence="1">
    <location>
        <begin position="376"/>
        <end position="390"/>
    </location>
</feature>
<dbReference type="InterPro" id="IPR000719">
    <property type="entry name" value="Prot_kinase_dom"/>
</dbReference>
<name>A0A6A6PDD1_9PEZI</name>
<sequence>MGKIVRRRMMSSELDLHHFERSTVHDQISLIVSQLHEKDELRKAFRLEGSVQFENHSNTLSQDADIEEGMQSMSEPGPRRRRSPRLLEQERQSGSQRASAIPASAVVSAQQTKSARPRADQFCVYNISSDSQRAGSRIPAFVIEYKAPHKLTLGHIYEGLEEMDLAEVVRSKDTDGPKEHCRRLVAAAITQAFSYMVRAGLEFGCVCNGEASIFLRIPEDPRTVLFFLSVPKGDMWATPLGGRRMATRTIGCISLQLGKMLAFTLQSLKKPPRSHSWRDRAFEQLKIWKVIYHDLLKAIPADEAPSSEYRPPRQEAFFRASPIRLRPRRHVLSAQSCSSYDRLGRRETDEDGSDPETPSRPPRSAPSRATRPFEGSGSSTERLTSGSSTGQQYCTQECLRSLVDGRPLDKSCPNVNEHGREHHQIDGLMFCALIRQQLAQDLDSNFEPIGRHRSRGVPFMVRLASHGYTLVAKCSPIDFVPHMMHEAIVYDRLRPIQGIHVPVYLGSIHLVRPYYYDAIAYLTHAMFLSFGGMPIHKQISTANCAQVTDQAVVCIRAIHNLQVLHRDLKPRNVVRDPVTGRVMILDFERAEERVPRPVLGTIAPNRKMRRDESGLIKARDKSADLFSRERRSITAELSTLAV</sequence>
<dbReference type="Proteomes" id="UP000799766">
    <property type="component" value="Unassembled WGS sequence"/>
</dbReference>
<accession>A0A6A6PDD1</accession>
<organism evidence="3 4">
    <name type="scientific">Lineolata rhizophorae</name>
    <dbReference type="NCBI Taxonomy" id="578093"/>
    <lineage>
        <taxon>Eukaryota</taxon>
        <taxon>Fungi</taxon>
        <taxon>Dikarya</taxon>
        <taxon>Ascomycota</taxon>
        <taxon>Pezizomycotina</taxon>
        <taxon>Dothideomycetes</taxon>
        <taxon>Dothideomycetes incertae sedis</taxon>
        <taxon>Lineolatales</taxon>
        <taxon>Lineolataceae</taxon>
        <taxon>Lineolata</taxon>
    </lineage>
</organism>
<dbReference type="GO" id="GO:0004672">
    <property type="term" value="F:protein kinase activity"/>
    <property type="evidence" value="ECO:0007669"/>
    <property type="project" value="InterPro"/>
</dbReference>
<proteinExistence type="predicted"/>
<dbReference type="AlphaFoldDB" id="A0A6A6PDD1"/>
<dbReference type="OrthoDB" id="2156052at2759"/>
<feature type="region of interest" description="Disordered" evidence="1">
    <location>
        <begin position="336"/>
        <end position="390"/>
    </location>
</feature>
<feature type="region of interest" description="Disordered" evidence="1">
    <location>
        <begin position="56"/>
        <end position="112"/>
    </location>
</feature>
<dbReference type="InterPro" id="IPR011009">
    <property type="entry name" value="Kinase-like_dom_sf"/>
</dbReference>
<dbReference type="PROSITE" id="PS50011">
    <property type="entry name" value="PROTEIN_KINASE_DOM"/>
    <property type="match status" value="1"/>
</dbReference>
<feature type="domain" description="Protein kinase" evidence="2">
    <location>
        <begin position="447"/>
        <end position="642"/>
    </location>
</feature>
<dbReference type="EMBL" id="MU001670">
    <property type="protein sequence ID" value="KAF2461757.1"/>
    <property type="molecule type" value="Genomic_DNA"/>
</dbReference>
<keyword evidence="4" id="KW-1185">Reference proteome</keyword>
<evidence type="ECO:0000313" key="4">
    <source>
        <dbReference type="Proteomes" id="UP000799766"/>
    </source>
</evidence>
<dbReference type="PANTHER" id="PTHR37171:SF1">
    <property type="entry name" value="SERINE_THREONINE-PROTEIN KINASE YRZF-RELATED"/>
    <property type="match status" value="1"/>
</dbReference>
<evidence type="ECO:0000259" key="2">
    <source>
        <dbReference type="PROSITE" id="PS50011"/>
    </source>
</evidence>
<reference evidence="3" key="1">
    <citation type="journal article" date="2020" name="Stud. Mycol.">
        <title>101 Dothideomycetes genomes: a test case for predicting lifestyles and emergence of pathogens.</title>
        <authorList>
            <person name="Haridas S."/>
            <person name="Albert R."/>
            <person name="Binder M."/>
            <person name="Bloem J."/>
            <person name="Labutti K."/>
            <person name="Salamov A."/>
            <person name="Andreopoulos B."/>
            <person name="Baker S."/>
            <person name="Barry K."/>
            <person name="Bills G."/>
            <person name="Bluhm B."/>
            <person name="Cannon C."/>
            <person name="Castanera R."/>
            <person name="Culley D."/>
            <person name="Daum C."/>
            <person name="Ezra D."/>
            <person name="Gonzalez J."/>
            <person name="Henrissat B."/>
            <person name="Kuo A."/>
            <person name="Liang C."/>
            <person name="Lipzen A."/>
            <person name="Lutzoni F."/>
            <person name="Magnuson J."/>
            <person name="Mondo S."/>
            <person name="Nolan M."/>
            <person name="Ohm R."/>
            <person name="Pangilinan J."/>
            <person name="Park H.-J."/>
            <person name="Ramirez L."/>
            <person name="Alfaro M."/>
            <person name="Sun H."/>
            <person name="Tritt A."/>
            <person name="Yoshinaga Y."/>
            <person name="Zwiers L.-H."/>
            <person name="Turgeon B."/>
            <person name="Goodwin S."/>
            <person name="Spatafora J."/>
            <person name="Crous P."/>
            <person name="Grigoriev I."/>
        </authorList>
    </citation>
    <scope>NUCLEOTIDE SEQUENCE</scope>
    <source>
        <strain evidence="3">ATCC 16933</strain>
    </source>
</reference>
<evidence type="ECO:0000256" key="1">
    <source>
        <dbReference type="SAM" id="MobiDB-lite"/>
    </source>
</evidence>
<dbReference type="InterPro" id="IPR052396">
    <property type="entry name" value="Meiotic_Drive_Suppr_Kinase"/>
</dbReference>